<feature type="signal peptide" evidence="2">
    <location>
        <begin position="1"/>
        <end position="30"/>
    </location>
</feature>
<keyword evidence="2" id="KW-0732">Signal</keyword>
<dbReference type="KEGG" id="lko:ABN16_03950"/>
<evidence type="ECO:0000256" key="2">
    <source>
        <dbReference type="SAM" id="SignalP"/>
    </source>
</evidence>
<dbReference type="RefSeq" id="WP_048733096.1">
    <property type="nucleotide sequence ID" value="NZ_CP012033.1"/>
</dbReference>
<dbReference type="Pfam" id="PF13731">
    <property type="entry name" value="WxL"/>
    <property type="match status" value="1"/>
</dbReference>
<dbReference type="InterPro" id="IPR027994">
    <property type="entry name" value="WxL_dom"/>
</dbReference>
<name>A0AAC9ER93_9LACO</name>
<proteinExistence type="predicted"/>
<reference evidence="4 5" key="1">
    <citation type="submission" date="2015-07" db="EMBL/GenBank/DDBJ databases">
        <title>Lactobacillus korensis/26-25/ whole genome sequencing.</title>
        <authorList>
            <person name="Kim M.K."/>
            <person name="Im W.-T."/>
            <person name="Srinivasan S."/>
            <person name="Lee J.-J."/>
        </authorList>
    </citation>
    <scope>NUCLEOTIDE SEQUENCE [LARGE SCALE GENOMIC DNA]</scope>
    <source>
        <strain evidence="4 5">26-25</strain>
    </source>
</reference>
<feature type="domain" description="WxL" evidence="3">
    <location>
        <begin position="74"/>
        <end position="225"/>
    </location>
</feature>
<dbReference type="AlphaFoldDB" id="A0AAC9ER93"/>
<dbReference type="Proteomes" id="UP000036000">
    <property type="component" value="Chromosome"/>
</dbReference>
<evidence type="ECO:0000313" key="5">
    <source>
        <dbReference type="Proteomes" id="UP000036000"/>
    </source>
</evidence>
<evidence type="ECO:0000313" key="4">
    <source>
        <dbReference type="EMBL" id="AKP64231.1"/>
    </source>
</evidence>
<evidence type="ECO:0000256" key="1">
    <source>
        <dbReference type="SAM" id="MobiDB-lite"/>
    </source>
</evidence>
<gene>
    <name evidence="4" type="ORF">ABN16_03950</name>
</gene>
<feature type="chain" id="PRO_5041979582" evidence="2">
    <location>
        <begin position="31"/>
        <end position="226"/>
    </location>
</feature>
<sequence>MTRKLKVSLFSSLAVLGLGAGLLAAAPVYAATTDTSSSSDSTTTATTTSSDSTSSSSAVTTQSTTTSAEFDTSPNATISLDTAPNISFGKNVTPNGKTNGSYFAVSADNPVEVSNPGLGSGWNVQLKNTPFTDATGDTLGGAQLTLGTPEVAAANTGNPSAAPVATNSPLNGTGTTQIVLAAPAKGGLGIWDSEYSLANINLTVPAGQVSGIYSSTLTWQLSDTPQ</sequence>
<protein>
    <submittedName>
        <fullName evidence="4">Cell surface protein</fullName>
    </submittedName>
</protein>
<feature type="compositionally biased region" description="Low complexity" evidence="1">
    <location>
        <begin position="33"/>
        <end position="68"/>
    </location>
</feature>
<organism evidence="4 5">
    <name type="scientific">Levilactobacillus koreensis</name>
    <dbReference type="NCBI Taxonomy" id="637971"/>
    <lineage>
        <taxon>Bacteria</taxon>
        <taxon>Bacillati</taxon>
        <taxon>Bacillota</taxon>
        <taxon>Bacilli</taxon>
        <taxon>Lactobacillales</taxon>
        <taxon>Lactobacillaceae</taxon>
        <taxon>Levilactobacillus</taxon>
    </lineage>
</organism>
<feature type="compositionally biased region" description="Polar residues" evidence="1">
    <location>
        <begin position="69"/>
        <end position="88"/>
    </location>
</feature>
<feature type="region of interest" description="Disordered" evidence="1">
    <location>
        <begin position="33"/>
        <end position="88"/>
    </location>
</feature>
<accession>A0AAC9ER93</accession>
<keyword evidence="5" id="KW-1185">Reference proteome</keyword>
<dbReference type="EMBL" id="CP012033">
    <property type="protein sequence ID" value="AKP64231.1"/>
    <property type="molecule type" value="Genomic_DNA"/>
</dbReference>
<evidence type="ECO:0000259" key="3">
    <source>
        <dbReference type="Pfam" id="PF13731"/>
    </source>
</evidence>